<feature type="compositionally biased region" description="Basic and acidic residues" evidence="1">
    <location>
        <begin position="219"/>
        <end position="235"/>
    </location>
</feature>
<feature type="compositionally biased region" description="Basic and acidic residues" evidence="1">
    <location>
        <begin position="353"/>
        <end position="366"/>
    </location>
</feature>
<evidence type="ECO:0000313" key="2">
    <source>
        <dbReference type="EMBL" id="CAG5090100.1"/>
    </source>
</evidence>
<gene>
    <name evidence="2" type="ORF">OKIOD_LOCUS4020</name>
</gene>
<feature type="region of interest" description="Disordered" evidence="1">
    <location>
        <begin position="558"/>
        <end position="664"/>
    </location>
</feature>
<feature type="region of interest" description="Disordered" evidence="1">
    <location>
        <begin position="353"/>
        <end position="375"/>
    </location>
</feature>
<feature type="region of interest" description="Disordered" evidence="1">
    <location>
        <begin position="28"/>
        <end position="72"/>
    </location>
</feature>
<dbReference type="Proteomes" id="UP001158576">
    <property type="component" value="Chromosome PAR"/>
</dbReference>
<proteinExistence type="predicted"/>
<protein>
    <submittedName>
        <fullName evidence="2">Oidioi.mRNA.OKI2018_I69.PAR.g12462.t1.cds</fullName>
    </submittedName>
</protein>
<organism evidence="2 3">
    <name type="scientific">Oikopleura dioica</name>
    <name type="common">Tunicate</name>
    <dbReference type="NCBI Taxonomy" id="34765"/>
    <lineage>
        <taxon>Eukaryota</taxon>
        <taxon>Metazoa</taxon>
        <taxon>Chordata</taxon>
        <taxon>Tunicata</taxon>
        <taxon>Appendicularia</taxon>
        <taxon>Copelata</taxon>
        <taxon>Oikopleuridae</taxon>
        <taxon>Oikopleura</taxon>
    </lineage>
</organism>
<reference evidence="2 3" key="1">
    <citation type="submission" date="2021-04" db="EMBL/GenBank/DDBJ databases">
        <authorList>
            <person name="Bliznina A."/>
        </authorList>
    </citation>
    <scope>NUCLEOTIDE SEQUENCE [LARGE SCALE GENOMIC DNA]</scope>
</reference>
<keyword evidence="3" id="KW-1185">Reference proteome</keyword>
<feature type="compositionally biased region" description="Polar residues" evidence="1">
    <location>
        <begin position="580"/>
        <end position="590"/>
    </location>
</feature>
<feature type="region of interest" description="Disordered" evidence="1">
    <location>
        <begin position="91"/>
        <end position="250"/>
    </location>
</feature>
<evidence type="ECO:0000313" key="3">
    <source>
        <dbReference type="Proteomes" id="UP001158576"/>
    </source>
</evidence>
<feature type="region of interest" description="Disordered" evidence="1">
    <location>
        <begin position="315"/>
        <end position="337"/>
    </location>
</feature>
<feature type="compositionally biased region" description="Basic and acidic residues" evidence="1">
    <location>
        <begin position="32"/>
        <end position="43"/>
    </location>
</feature>
<feature type="compositionally biased region" description="Basic and acidic residues" evidence="1">
    <location>
        <begin position="275"/>
        <end position="288"/>
    </location>
</feature>
<feature type="compositionally biased region" description="Polar residues" evidence="1">
    <location>
        <begin position="236"/>
        <end position="246"/>
    </location>
</feature>
<feature type="compositionally biased region" description="Pro residues" evidence="1">
    <location>
        <begin position="181"/>
        <end position="191"/>
    </location>
</feature>
<sequence length="832" mass="94231">MRDFDGDFGRKKAQELKITIFPSCEELGSRVVSKESPKPKEPVSEASQYSDDDDWQFKPKESQNSTKSSEKISLIDAISALEKRFDTICVTEKPKLQSEESEEPESEESKESSEELPNSESEKSAKEISSETSEEVWIEKPSESSSYDVVVRDIQDILNLKNLEIRPEATPAESDASFGPQLPPNFDPPTSPLSIEEGVEIHFPVPVGRQKSSSEETSESSKDLSKNQESPHDLLDQSSGNISKESFSFVDETRDKELDLGIDARMENASYWSEPRSEKEQVKVRTDEENSDVEINGDGVDCEWTDYEDEICKKDELGSESSELSEPESIEKIYGEEIEPDWKRDLQKRVEESRRNDMERKNEKKAQSPAETKTTKKVEEIKKVVVEEDEDIFPSRTKMMIRAHLISTKGATAWQLRGFLESNMGMRCGTVEKFERDLMLCPDLVSVKGLNPKGDKVWVAQASESTSHIAQLVGKSKAEKSTKKKMLSKVVKPPPKFSPVISKPVPKSADTKFSFKKNKAKYSNYKSFKPQNGQKQKLEKFDVDDEIDDDKRKVTLTSKSRKKETRPKTFYSEDSDDSWDGNNNEQNLKWPSQEKKPEFQGGHSNQEKYDRARTAFGNSSNNWPAKKNWKDAPTSKPKYPENEDKNSVKSKKPEASAAAENDDSLVETARNVTSAVTDHLKEHLFEECFFNGGTIHYEELRQSVNEKFCRPPFCFEKATSYKFFQILGLYSKDFLVDGNYVVLLNPDGTRMKNTLDDGCGRCSDTLDSFREDMEEMRKSIKNFSSDIFMRLSQQHYHMATAGGGIPPGMVAVSTPGSPSTFARGGYVFHPVP</sequence>
<feature type="region of interest" description="Disordered" evidence="1">
    <location>
        <begin position="475"/>
        <end position="508"/>
    </location>
</feature>
<feature type="compositionally biased region" description="Low complexity" evidence="1">
    <location>
        <begin position="498"/>
        <end position="508"/>
    </location>
</feature>
<feature type="region of interest" description="Disordered" evidence="1">
    <location>
        <begin position="271"/>
        <end position="301"/>
    </location>
</feature>
<accession>A0ABN7S056</accession>
<evidence type="ECO:0000256" key="1">
    <source>
        <dbReference type="SAM" id="MobiDB-lite"/>
    </source>
</evidence>
<feature type="compositionally biased region" description="Basic and acidic residues" evidence="1">
    <location>
        <begin position="638"/>
        <end position="654"/>
    </location>
</feature>
<dbReference type="EMBL" id="OU015568">
    <property type="protein sequence ID" value="CAG5090100.1"/>
    <property type="molecule type" value="Genomic_DNA"/>
</dbReference>
<name>A0ABN7S056_OIKDI</name>
<feature type="compositionally biased region" description="Basic and acidic residues" evidence="1">
    <location>
        <begin position="120"/>
        <end position="129"/>
    </location>
</feature>